<evidence type="ECO:0000313" key="3">
    <source>
        <dbReference type="EMBL" id="AZI57984.1"/>
    </source>
</evidence>
<feature type="transmembrane region" description="Helical" evidence="2">
    <location>
        <begin position="297"/>
        <end position="314"/>
    </location>
</feature>
<dbReference type="OrthoDB" id="3579673at2"/>
<name>A0A3G8ZU33_9ACTN</name>
<keyword evidence="2" id="KW-0812">Transmembrane</keyword>
<evidence type="ECO:0000313" key="4">
    <source>
        <dbReference type="Proteomes" id="UP000268084"/>
    </source>
</evidence>
<feature type="transmembrane region" description="Helical" evidence="2">
    <location>
        <begin position="115"/>
        <end position="139"/>
    </location>
</feature>
<dbReference type="AlphaFoldDB" id="A0A3G8ZU33"/>
<reference evidence="3 4" key="2">
    <citation type="submission" date="2018-12" db="EMBL/GenBank/DDBJ databases">
        <title>Nakamurella antarcticus sp. nov., isolated from Antarctica South Shetland Islands soil.</title>
        <authorList>
            <person name="Peng F."/>
        </authorList>
    </citation>
    <scope>NUCLEOTIDE SEQUENCE [LARGE SCALE GENOMIC DNA]</scope>
    <source>
        <strain evidence="3 4">S14-144</strain>
    </source>
</reference>
<evidence type="ECO:0008006" key="5">
    <source>
        <dbReference type="Google" id="ProtNLM"/>
    </source>
</evidence>
<dbReference type="GO" id="GO:0140359">
    <property type="term" value="F:ABC-type transporter activity"/>
    <property type="evidence" value="ECO:0007669"/>
    <property type="project" value="InterPro"/>
</dbReference>
<keyword evidence="4" id="KW-1185">Reference proteome</keyword>
<reference evidence="3 4" key="1">
    <citation type="submission" date="2018-11" db="EMBL/GenBank/DDBJ databases">
        <authorList>
            <person name="Da X."/>
        </authorList>
    </citation>
    <scope>NUCLEOTIDE SEQUENCE [LARGE SCALE GENOMIC DNA]</scope>
    <source>
        <strain evidence="3 4">S14-144</strain>
    </source>
</reference>
<proteinExistence type="predicted"/>
<feature type="transmembrane region" description="Helical" evidence="2">
    <location>
        <begin position="159"/>
        <end position="179"/>
    </location>
</feature>
<dbReference type="Pfam" id="PF12679">
    <property type="entry name" value="ABC2_membrane_2"/>
    <property type="match status" value="1"/>
</dbReference>
<dbReference type="GO" id="GO:0005886">
    <property type="term" value="C:plasma membrane"/>
    <property type="evidence" value="ECO:0007669"/>
    <property type="project" value="UniProtKB-SubCell"/>
</dbReference>
<keyword evidence="2" id="KW-0472">Membrane</keyword>
<feature type="transmembrane region" description="Helical" evidence="2">
    <location>
        <begin position="186"/>
        <end position="204"/>
    </location>
</feature>
<protein>
    <recommendedName>
        <fullName evidence="5">ABC transporter permease</fullName>
    </recommendedName>
</protein>
<evidence type="ECO:0000256" key="2">
    <source>
        <dbReference type="SAM" id="Phobius"/>
    </source>
</evidence>
<dbReference type="KEGG" id="nak:EH165_07360"/>
<accession>A0A3G8ZU33</accession>
<evidence type="ECO:0000256" key="1">
    <source>
        <dbReference type="SAM" id="MobiDB-lite"/>
    </source>
</evidence>
<dbReference type="RefSeq" id="WP_124798894.1">
    <property type="nucleotide sequence ID" value="NZ_CP034170.1"/>
</dbReference>
<feature type="region of interest" description="Disordered" evidence="1">
    <location>
        <begin position="1"/>
        <end position="27"/>
    </location>
</feature>
<gene>
    <name evidence="3" type="ORF">EH165_07360</name>
</gene>
<organism evidence="3 4">
    <name type="scientific">Nakamurella antarctica</name>
    <dbReference type="NCBI Taxonomy" id="1902245"/>
    <lineage>
        <taxon>Bacteria</taxon>
        <taxon>Bacillati</taxon>
        <taxon>Actinomycetota</taxon>
        <taxon>Actinomycetes</taxon>
        <taxon>Nakamurellales</taxon>
        <taxon>Nakamurellaceae</taxon>
        <taxon>Nakamurella</taxon>
    </lineage>
</organism>
<sequence length="339" mass="36064">MANAPPVPHSPARHRGHSVGLGRGATDPWPADPIVHRPVSAVGLPVNGGSLHRLRPATQRSLSTTSAAVAVPAPAPCPIGAFWGAPLLAREYERGTYKLVWTQTVSRQKWLTVKLSVIGAAAAVGGLALGLMISAWLSVFRGTTFPGVYPDRSFFELRGIVPAGWWLFSFMIGAAAGAVIRRTLPAMAVTIVLAVALLMSFNSARDYVYAAPDQLVVTTLPVSAAIPVGSSYVDSWWLDPQGNARSEVAVQRDTATTCPQIDPQVLPDSCLMGHGYRAVVLFQPPTRWWRYQLTEDAILLLASLLAGALIVAAGRSRKRSVRSTTSVTQLSVAAGPASF</sequence>
<dbReference type="EMBL" id="CP034170">
    <property type="protein sequence ID" value="AZI57984.1"/>
    <property type="molecule type" value="Genomic_DNA"/>
</dbReference>
<keyword evidence="2" id="KW-1133">Transmembrane helix</keyword>
<dbReference type="Proteomes" id="UP000268084">
    <property type="component" value="Chromosome"/>
</dbReference>